<dbReference type="GO" id="GO:0005635">
    <property type="term" value="C:nuclear envelope"/>
    <property type="evidence" value="ECO:0007669"/>
    <property type="project" value="TreeGrafter"/>
</dbReference>
<keyword evidence="2 5" id="KW-0812">Transmembrane</keyword>
<feature type="transmembrane region" description="Helical" evidence="5">
    <location>
        <begin position="156"/>
        <end position="173"/>
    </location>
</feature>
<dbReference type="GO" id="GO:0016020">
    <property type="term" value="C:membrane"/>
    <property type="evidence" value="ECO:0007669"/>
    <property type="project" value="UniProtKB-SubCell"/>
</dbReference>
<evidence type="ECO:0000313" key="6">
    <source>
        <dbReference type="EMBL" id="KAF4664750.1"/>
    </source>
</evidence>
<keyword evidence="3 5" id="KW-1133">Transmembrane helix</keyword>
<organism evidence="6 7">
    <name type="scientific">Perkinsus chesapeaki</name>
    <name type="common">Clam parasite</name>
    <name type="synonym">Perkinsus andrewsi</name>
    <dbReference type="NCBI Taxonomy" id="330153"/>
    <lineage>
        <taxon>Eukaryota</taxon>
        <taxon>Sar</taxon>
        <taxon>Alveolata</taxon>
        <taxon>Perkinsozoa</taxon>
        <taxon>Perkinsea</taxon>
        <taxon>Perkinsida</taxon>
        <taxon>Perkinsidae</taxon>
        <taxon>Perkinsus</taxon>
    </lineage>
</organism>
<feature type="transmembrane region" description="Helical" evidence="5">
    <location>
        <begin position="21"/>
        <end position="48"/>
    </location>
</feature>
<gene>
    <name evidence="6" type="ORF">FOL47_004988</name>
</gene>
<comment type="subcellular location">
    <subcellularLocation>
        <location evidence="1">Membrane</location>
        <topology evidence="1">Multi-pass membrane protein</topology>
    </subcellularLocation>
</comment>
<evidence type="ECO:0008006" key="8">
    <source>
        <dbReference type="Google" id="ProtNLM"/>
    </source>
</evidence>
<feature type="transmembrane region" description="Helical" evidence="5">
    <location>
        <begin position="131"/>
        <end position="150"/>
    </location>
</feature>
<dbReference type="OrthoDB" id="406899at2759"/>
<name>A0A7J6M0L6_PERCH</name>
<evidence type="ECO:0000256" key="5">
    <source>
        <dbReference type="SAM" id="Phobius"/>
    </source>
</evidence>
<dbReference type="SUPFAM" id="SSF161084">
    <property type="entry name" value="MAPEG domain-like"/>
    <property type="match status" value="1"/>
</dbReference>
<sequence length="194" mass="22213">MSILAANGRLNMDAFSSAFIINFWAPSAVTVAWLVQCGMIDFICIGASRFYFKWGFPKGAEGAPEPLQRAMRAHINQLENTNHMLFTMWLCALCGRPNFAAGCGAVWVVLRHAYGMMYRMRKGDLKAIVRLTTPSYLIVHALYFSFGLRWDSSLPFLRLFCRIVLSVIALRLWRPFYRLSFSNRTENSRCGIRH</sequence>
<dbReference type="InterPro" id="IPR001129">
    <property type="entry name" value="Membr-assoc_MAPEG"/>
</dbReference>
<evidence type="ECO:0000256" key="1">
    <source>
        <dbReference type="ARBA" id="ARBA00004141"/>
    </source>
</evidence>
<evidence type="ECO:0000256" key="4">
    <source>
        <dbReference type="ARBA" id="ARBA00023136"/>
    </source>
</evidence>
<evidence type="ECO:0000256" key="3">
    <source>
        <dbReference type="ARBA" id="ARBA00022989"/>
    </source>
</evidence>
<reference evidence="6 7" key="1">
    <citation type="submission" date="2020-04" db="EMBL/GenBank/DDBJ databases">
        <title>Perkinsus chesapeaki whole genome sequence.</title>
        <authorList>
            <person name="Bogema D.R."/>
        </authorList>
    </citation>
    <scope>NUCLEOTIDE SEQUENCE [LARGE SCALE GENOMIC DNA]</scope>
    <source>
        <strain evidence="6">ATCC PRA-425</strain>
    </source>
</reference>
<dbReference type="Pfam" id="PF01124">
    <property type="entry name" value="MAPEG"/>
    <property type="match status" value="1"/>
</dbReference>
<dbReference type="InterPro" id="IPR023352">
    <property type="entry name" value="MAPEG-like_dom_sf"/>
</dbReference>
<keyword evidence="7" id="KW-1185">Reference proteome</keyword>
<dbReference type="PANTHER" id="PTHR10250">
    <property type="entry name" value="MICROSOMAL GLUTATHIONE S-TRANSFERASE"/>
    <property type="match status" value="1"/>
</dbReference>
<comment type="caution">
    <text evidence="6">The sequence shown here is derived from an EMBL/GenBank/DDBJ whole genome shotgun (WGS) entry which is preliminary data.</text>
</comment>
<evidence type="ECO:0000313" key="7">
    <source>
        <dbReference type="Proteomes" id="UP000591131"/>
    </source>
</evidence>
<dbReference type="Gene3D" id="1.20.120.550">
    <property type="entry name" value="Membrane associated eicosanoid/glutathione metabolism-like domain"/>
    <property type="match status" value="1"/>
</dbReference>
<accession>A0A7J6M0L6</accession>
<proteinExistence type="predicted"/>
<keyword evidence="4 5" id="KW-0472">Membrane</keyword>
<dbReference type="EMBL" id="JAAPAO010000280">
    <property type="protein sequence ID" value="KAF4664750.1"/>
    <property type="molecule type" value="Genomic_DNA"/>
</dbReference>
<dbReference type="AlphaFoldDB" id="A0A7J6M0L6"/>
<dbReference type="InterPro" id="IPR050997">
    <property type="entry name" value="MAPEG"/>
</dbReference>
<evidence type="ECO:0000256" key="2">
    <source>
        <dbReference type="ARBA" id="ARBA00022692"/>
    </source>
</evidence>
<dbReference type="GO" id="GO:0004602">
    <property type="term" value="F:glutathione peroxidase activity"/>
    <property type="evidence" value="ECO:0007669"/>
    <property type="project" value="TreeGrafter"/>
</dbReference>
<dbReference type="GO" id="GO:0004364">
    <property type="term" value="F:glutathione transferase activity"/>
    <property type="evidence" value="ECO:0007669"/>
    <property type="project" value="TreeGrafter"/>
</dbReference>
<dbReference type="Proteomes" id="UP000591131">
    <property type="component" value="Unassembled WGS sequence"/>
</dbReference>
<protein>
    <recommendedName>
        <fullName evidence="8">MAPEG family protein</fullName>
    </recommendedName>
</protein>
<feature type="transmembrane region" description="Helical" evidence="5">
    <location>
        <begin position="86"/>
        <end position="110"/>
    </location>
</feature>
<dbReference type="GO" id="GO:0006691">
    <property type="term" value="P:leukotriene metabolic process"/>
    <property type="evidence" value="ECO:0007669"/>
    <property type="project" value="UniProtKB-ARBA"/>
</dbReference>
<dbReference type="GO" id="GO:0005783">
    <property type="term" value="C:endoplasmic reticulum"/>
    <property type="evidence" value="ECO:0007669"/>
    <property type="project" value="TreeGrafter"/>
</dbReference>
<dbReference type="PANTHER" id="PTHR10250:SF26">
    <property type="entry name" value="GLUTATHIONE S-TRANSFERASE 3, MITOCHONDRIAL"/>
    <property type="match status" value="1"/>
</dbReference>